<dbReference type="InterPro" id="IPR050951">
    <property type="entry name" value="Retrovirus_Pol_polyprotein"/>
</dbReference>
<comment type="caution">
    <text evidence="2">The sequence shown here is derived from an EMBL/GenBank/DDBJ whole genome shotgun (WGS) entry which is preliminary data.</text>
</comment>
<organism evidence="2 3">
    <name type="scientific">Trichonephila inaurata madagascariensis</name>
    <dbReference type="NCBI Taxonomy" id="2747483"/>
    <lineage>
        <taxon>Eukaryota</taxon>
        <taxon>Metazoa</taxon>
        <taxon>Ecdysozoa</taxon>
        <taxon>Arthropoda</taxon>
        <taxon>Chelicerata</taxon>
        <taxon>Arachnida</taxon>
        <taxon>Araneae</taxon>
        <taxon>Araneomorphae</taxon>
        <taxon>Entelegynae</taxon>
        <taxon>Araneoidea</taxon>
        <taxon>Nephilidae</taxon>
        <taxon>Trichonephila</taxon>
        <taxon>Trichonephila inaurata</taxon>
    </lineage>
</organism>
<evidence type="ECO:0000313" key="3">
    <source>
        <dbReference type="Proteomes" id="UP000886998"/>
    </source>
</evidence>
<dbReference type="OrthoDB" id="10030726at2759"/>
<proteinExistence type="predicted"/>
<dbReference type="GO" id="GO:0015074">
    <property type="term" value="P:DNA integration"/>
    <property type="evidence" value="ECO:0007669"/>
    <property type="project" value="InterPro"/>
</dbReference>
<dbReference type="InterPro" id="IPR036397">
    <property type="entry name" value="RNaseH_sf"/>
</dbReference>
<dbReference type="PANTHER" id="PTHR37984:SF15">
    <property type="entry name" value="INTEGRASE CATALYTIC DOMAIN-CONTAINING PROTEIN"/>
    <property type="match status" value="1"/>
</dbReference>
<sequence>MCSFWTGLYRRVRRYVMHCSECRRTKSVPQKPPGLLVPLPLASGPFQRVGIDLLQRFPRSTKGNKCIIVCTDYLPNFAVTKALPNAEAEKVAKFITEKIVLKHGAPRTILTDHVKVFELKLVTELGQLCCSKHSKTTGYHPQTYGLTERFNKTLADLLSIYVDLEQTNWDEILPSVTFAYNIVKQETTGYNPF</sequence>
<name>A0A8X6YY77_9ARAC</name>
<dbReference type="Proteomes" id="UP000886998">
    <property type="component" value="Unassembled WGS sequence"/>
</dbReference>
<dbReference type="EMBL" id="BMAV01023612">
    <property type="protein sequence ID" value="GFY79516.1"/>
    <property type="molecule type" value="Genomic_DNA"/>
</dbReference>
<dbReference type="GO" id="GO:0003676">
    <property type="term" value="F:nucleic acid binding"/>
    <property type="evidence" value="ECO:0007669"/>
    <property type="project" value="InterPro"/>
</dbReference>
<dbReference type="Gene3D" id="3.30.420.10">
    <property type="entry name" value="Ribonuclease H-like superfamily/Ribonuclease H"/>
    <property type="match status" value="1"/>
</dbReference>
<dbReference type="InterPro" id="IPR001584">
    <property type="entry name" value="Integrase_cat-core"/>
</dbReference>
<dbReference type="PANTHER" id="PTHR37984">
    <property type="entry name" value="PROTEIN CBG26694"/>
    <property type="match status" value="1"/>
</dbReference>
<dbReference type="InterPro" id="IPR012337">
    <property type="entry name" value="RNaseH-like_sf"/>
</dbReference>
<protein>
    <submittedName>
        <fullName evidence="2">Transposon Ty3-I Gag-Pol polyprotein</fullName>
    </submittedName>
</protein>
<keyword evidence="3" id="KW-1185">Reference proteome</keyword>
<accession>A0A8X6YY77</accession>
<dbReference type="PROSITE" id="PS50994">
    <property type="entry name" value="INTEGRASE"/>
    <property type="match status" value="1"/>
</dbReference>
<feature type="domain" description="Integrase catalytic" evidence="1">
    <location>
        <begin position="41"/>
        <end position="193"/>
    </location>
</feature>
<reference evidence="2" key="1">
    <citation type="submission" date="2020-08" db="EMBL/GenBank/DDBJ databases">
        <title>Multicomponent nature underlies the extraordinary mechanical properties of spider dragline silk.</title>
        <authorList>
            <person name="Kono N."/>
            <person name="Nakamura H."/>
            <person name="Mori M."/>
            <person name="Yoshida Y."/>
            <person name="Ohtoshi R."/>
            <person name="Malay A.D."/>
            <person name="Moran D.A.P."/>
            <person name="Tomita M."/>
            <person name="Numata K."/>
            <person name="Arakawa K."/>
        </authorList>
    </citation>
    <scope>NUCLEOTIDE SEQUENCE</scope>
</reference>
<evidence type="ECO:0000313" key="2">
    <source>
        <dbReference type="EMBL" id="GFY79516.1"/>
    </source>
</evidence>
<dbReference type="AlphaFoldDB" id="A0A8X6YY77"/>
<gene>
    <name evidence="2" type="primary">TY3B-I_1257</name>
    <name evidence="2" type="ORF">TNIN_178391</name>
</gene>
<evidence type="ECO:0000259" key="1">
    <source>
        <dbReference type="PROSITE" id="PS50994"/>
    </source>
</evidence>
<dbReference type="SUPFAM" id="SSF53098">
    <property type="entry name" value="Ribonuclease H-like"/>
    <property type="match status" value="1"/>
</dbReference>